<comment type="caution">
    <text evidence="5">The sequence shown here is derived from an EMBL/GenBank/DDBJ whole genome shotgun (WGS) entry which is preliminary data.</text>
</comment>
<dbReference type="Gene3D" id="2.30.30.790">
    <property type="match status" value="1"/>
</dbReference>
<evidence type="ECO:0000256" key="3">
    <source>
        <dbReference type="ARBA" id="ARBA00023274"/>
    </source>
</evidence>
<dbReference type="GO" id="GO:0003735">
    <property type="term" value="F:structural constituent of ribosome"/>
    <property type="evidence" value="ECO:0007669"/>
    <property type="project" value="InterPro"/>
</dbReference>
<protein>
    <recommendedName>
        <fullName evidence="4">50S ribosomal protein L19</fullName>
    </recommendedName>
</protein>
<dbReference type="PANTHER" id="PTHR15680:SF9">
    <property type="entry name" value="LARGE RIBOSOMAL SUBUNIT PROTEIN BL19M"/>
    <property type="match status" value="1"/>
</dbReference>
<comment type="function">
    <text evidence="4">This protein is located at the 30S-50S ribosomal subunit interface and may play a role in the structure and function of the aminoacyl-tRNA binding site.</text>
</comment>
<dbReference type="AlphaFoldDB" id="A0A1F7I402"/>
<dbReference type="Proteomes" id="UP000176803">
    <property type="component" value="Unassembled WGS sequence"/>
</dbReference>
<dbReference type="EMBL" id="MGAC01000022">
    <property type="protein sequence ID" value="OGK38127.1"/>
    <property type="molecule type" value="Genomic_DNA"/>
</dbReference>
<evidence type="ECO:0000256" key="1">
    <source>
        <dbReference type="ARBA" id="ARBA00005781"/>
    </source>
</evidence>
<dbReference type="PRINTS" id="PR00061">
    <property type="entry name" value="RIBOSOMALL19"/>
</dbReference>
<dbReference type="GO" id="GO:0022625">
    <property type="term" value="C:cytosolic large ribosomal subunit"/>
    <property type="evidence" value="ECO:0007669"/>
    <property type="project" value="TreeGrafter"/>
</dbReference>
<evidence type="ECO:0000313" key="6">
    <source>
        <dbReference type="Proteomes" id="UP000176803"/>
    </source>
</evidence>
<dbReference type="InterPro" id="IPR001857">
    <property type="entry name" value="Ribosomal_bL19"/>
</dbReference>
<comment type="similarity">
    <text evidence="1 4">Belongs to the bacterial ribosomal protein bL19 family.</text>
</comment>
<dbReference type="Pfam" id="PF01245">
    <property type="entry name" value="Ribosomal_L19"/>
    <property type="match status" value="1"/>
</dbReference>
<reference evidence="5 6" key="1">
    <citation type="journal article" date="2016" name="Nat. Commun.">
        <title>Thousands of microbial genomes shed light on interconnected biogeochemical processes in an aquifer system.</title>
        <authorList>
            <person name="Anantharaman K."/>
            <person name="Brown C.T."/>
            <person name="Hug L.A."/>
            <person name="Sharon I."/>
            <person name="Castelle C.J."/>
            <person name="Probst A.J."/>
            <person name="Thomas B.C."/>
            <person name="Singh A."/>
            <person name="Wilkins M.J."/>
            <person name="Karaoz U."/>
            <person name="Brodie E.L."/>
            <person name="Williams K.H."/>
            <person name="Hubbard S.S."/>
            <person name="Banfield J.F."/>
        </authorList>
    </citation>
    <scope>NUCLEOTIDE SEQUENCE [LARGE SCALE GENOMIC DNA]</scope>
</reference>
<dbReference type="InterPro" id="IPR038657">
    <property type="entry name" value="Ribosomal_bL19_sf"/>
</dbReference>
<dbReference type="InterPro" id="IPR008991">
    <property type="entry name" value="Translation_prot_SH3-like_sf"/>
</dbReference>
<keyword evidence="3 4" id="KW-0687">Ribonucleoprotein</keyword>
<dbReference type="PANTHER" id="PTHR15680">
    <property type="entry name" value="RIBOSOMAL PROTEIN L19"/>
    <property type="match status" value="1"/>
</dbReference>
<name>A0A1F7I402_9BACT</name>
<keyword evidence="2" id="KW-0689">Ribosomal protein</keyword>
<evidence type="ECO:0000313" key="5">
    <source>
        <dbReference type="EMBL" id="OGK38127.1"/>
    </source>
</evidence>
<dbReference type="GO" id="GO:0006412">
    <property type="term" value="P:translation"/>
    <property type="evidence" value="ECO:0007669"/>
    <property type="project" value="InterPro"/>
</dbReference>
<dbReference type="SUPFAM" id="SSF50104">
    <property type="entry name" value="Translation proteins SH3-like domain"/>
    <property type="match status" value="1"/>
</dbReference>
<evidence type="ECO:0000256" key="2">
    <source>
        <dbReference type="ARBA" id="ARBA00022980"/>
    </source>
</evidence>
<proteinExistence type="inferred from homology"/>
<evidence type="ECO:0000256" key="4">
    <source>
        <dbReference type="RuleBase" id="RU000559"/>
    </source>
</evidence>
<accession>A0A1F7I402</accession>
<sequence length="111" mass="12681">MANAIKFKDKVFSVGDTIEIDYKFKEADGKERVQKFLGILLKIRGSDDNSRMITVRKVSKTGIGVERVIPLMSPNVSGIRLDKKSNFNKAKLYFVRGLSGQNLRRKLYKQK</sequence>
<gene>
    <name evidence="5" type="ORF">A3F03_05015</name>
</gene>
<organism evidence="5 6">
    <name type="scientific">Candidatus Roizmanbacteria bacterium RIFCSPHIGHO2_12_FULL_41_11</name>
    <dbReference type="NCBI Taxonomy" id="1802052"/>
    <lineage>
        <taxon>Bacteria</taxon>
        <taxon>Candidatus Roizmaniibacteriota</taxon>
    </lineage>
</organism>